<evidence type="ECO:0000313" key="4">
    <source>
        <dbReference type="Proteomes" id="UP000009138"/>
    </source>
</evidence>
<dbReference type="GO" id="GO:0005794">
    <property type="term" value="C:Golgi apparatus"/>
    <property type="evidence" value="ECO:0007669"/>
    <property type="project" value="TreeGrafter"/>
</dbReference>
<keyword evidence="4" id="KW-1185">Reference proteome</keyword>
<gene>
    <name evidence="3" type="ORF">RO3G_02104</name>
</gene>
<proteinExistence type="inferred from homology"/>
<dbReference type="GO" id="GO:0000032">
    <property type="term" value="P:cell wall mannoprotein biosynthetic process"/>
    <property type="evidence" value="ECO:0007669"/>
    <property type="project" value="TreeGrafter"/>
</dbReference>
<organism evidence="3 4">
    <name type="scientific">Rhizopus delemar (strain RA 99-880 / ATCC MYA-4621 / FGSC 9543 / NRRL 43880)</name>
    <name type="common">Mucormycosis agent</name>
    <name type="synonym">Rhizopus arrhizus var. delemar</name>
    <dbReference type="NCBI Taxonomy" id="246409"/>
    <lineage>
        <taxon>Eukaryota</taxon>
        <taxon>Fungi</taxon>
        <taxon>Fungi incertae sedis</taxon>
        <taxon>Mucoromycota</taxon>
        <taxon>Mucoromycotina</taxon>
        <taxon>Mucoromycetes</taxon>
        <taxon>Mucorales</taxon>
        <taxon>Mucorineae</taxon>
        <taxon>Rhizopodaceae</taxon>
        <taxon>Rhizopus</taxon>
    </lineage>
</organism>
<dbReference type="OrthoDB" id="439943at2759"/>
<dbReference type="OMA" id="NEEPFND"/>
<accession>I1BMH0</accession>
<dbReference type="GO" id="GO:0000026">
    <property type="term" value="F:alpha-1,2-mannosyltransferase activity"/>
    <property type="evidence" value="ECO:0007669"/>
    <property type="project" value="TreeGrafter"/>
</dbReference>
<dbReference type="InterPro" id="IPR029044">
    <property type="entry name" value="Nucleotide-diphossugar_trans"/>
</dbReference>
<dbReference type="AlphaFoldDB" id="I1BMH0"/>
<dbReference type="GO" id="GO:0006487">
    <property type="term" value="P:protein N-linked glycosylation"/>
    <property type="evidence" value="ECO:0007669"/>
    <property type="project" value="TreeGrafter"/>
</dbReference>
<dbReference type="SUPFAM" id="SSF53448">
    <property type="entry name" value="Nucleotide-diphospho-sugar transferases"/>
    <property type="match status" value="1"/>
</dbReference>
<dbReference type="GeneID" id="93609076"/>
<dbReference type="EMBL" id="CH476732">
    <property type="protein sequence ID" value="EIE77400.1"/>
    <property type="molecule type" value="Genomic_DNA"/>
</dbReference>
<dbReference type="VEuPathDB" id="FungiDB:RO3G_02104"/>
<dbReference type="STRING" id="246409.I1BMH0"/>
<evidence type="ECO:0000256" key="2">
    <source>
        <dbReference type="ARBA" id="ARBA00022679"/>
    </source>
</evidence>
<dbReference type="PANTHER" id="PTHR31121:SF6">
    <property type="entry name" value="ALPHA-1,2 MANNOSYLTRANSFERASE KTR1"/>
    <property type="match status" value="1"/>
</dbReference>
<evidence type="ECO:0000256" key="1">
    <source>
        <dbReference type="ARBA" id="ARBA00007677"/>
    </source>
</evidence>
<protein>
    <submittedName>
        <fullName evidence="3">Uncharacterized protein</fullName>
    </submittedName>
</protein>
<dbReference type="Gene3D" id="3.90.550.10">
    <property type="entry name" value="Spore Coat Polysaccharide Biosynthesis Protein SpsA, Chain A"/>
    <property type="match status" value="2"/>
</dbReference>
<dbReference type="eggNOG" id="KOG4472">
    <property type="taxonomic scope" value="Eukaryota"/>
</dbReference>
<dbReference type="RefSeq" id="XP_067512796.1">
    <property type="nucleotide sequence ID" value="XM_067656695.1"/>
</dbReference>
<keyword evidence="2" id="KW-0808">Transferase</keyword>
<dbReference type="PANTHER" id="PTHR31121">
    <property type="entry name" value="ALPHA-1,2 MANNOSYLTRANSFERASE KTR1"/>
    <property type="match status" value="1"/>
</dbReference>
<dbReference type="GO" id="GO:0016020">
    <property type="term" value="C:membrane"/>
    <property type="evidence" value="ECO:0007669"/>
    <property type="project" value="InterPro"/>
</dbReference>
<reference evidence="3 4" key="1">
    <citation type="journal article" date="2009" name="PLoS Genet.">
        <title>Genomic analysis of the basal lineage fungus Rhizopus oryzae reveals a whole-genome duplication.</title>
        <authorList>
            <person name="Ma L.-J."/>
            <person name="Ibrahim A.S."/>
            <person name="Skory C."/>
            <person name="Grabherr M.G."/>
            <person name="Burger G."/>
            <person name="Butler M."/>
            <person name="Elias M."/>
            <person name="Idnurm A."/>
            <person name="Lang B.F."/>
            <person name="Sone T."/>
            <person name="Abe A."/>
            <person name="Calvo S.E."/>
            <person name="Corrochano L.M."/>
            <person name="Engels R."/>
            <person name="Fu J."/>
            <person name="Hansberg W."/>
            <person name="Kim J.-M."/>
            <person name="Kodira C.D."/>
            <person name="Koehrsen M.J."/>
            <person name="Liu B."/>
            <person name="Miranda-Saavedra D."/>
            <person name="O'Leary S."/>
            <person name="Ortiz-Castellanos L."/>
            <person name="Poulter R."/>
            <person name="Rodriguez-Romero J."/>
            <person name="Ruiz-Herrera J."/>
            <person name="Shen Y.-Q."/>
            <person name="Zeng Q."/>
            <person name="Galagan J."/>
            <person name="Birren B.W."/>
            <person name="Cuomo C.A."/>
            <person name="Wickes B.L."/>
        </authorList>
    </citation>
    <scope>NUCLEOTIDE SEQUENCE [LARGE SCALE GENOMIC DNA]</scope>
    <source>
        <strain evidence="4">RA 99-880 / ATCC MYA-4621 / FGSC 9543 / NRRL 43880</strain>
    </source>
</reference>
<name>I1BMH0_RHIO9</name>
<dbReference type="Proteomes" id="UP000009138">
    <property type="component" value="Unassembled WGS sequence"/>
</dbReference>
<comment type="similarity">
    <text evidence="1">Belongs to the glycosyltransferase 15 family.</text>
</comment>
<sequence length="250" mass="29836">MEQIEDTFNKKFNYPYVFLNNEAFTQEFIDGVKSKTSSEVKFGELDSTMWGYPDYINQTYAAECRKHMEEQGVPYALSESYRHMCRLEPYVDYYCQLDYDVFKFMKENKKKYGNHTVYPHLLQQNDSLLNFISNDYGSTYNTCHFWSNFEIGDLSFWRSPEYLALFDYLDKSGGFYYERWGDAPVHSIAAALLLKRNEIHFFNDIGYRHTDYTHCPMDPIYQQKCSCNPLINFDFSQKSCYPLYQYAMFS</sequence>
<dbReference type="InterPro" id="IPR002685">
    <property type="entry name" value="Glyco_trans_15"/>
</dbReference>
<evidence type="ECO:0000313" key="3">
    <source>
        <dbReference type="EMBL" id="EIE77400.1"/>
    </source>
</evidence>
<dbReference type="InParanoid" id="I1BMH0"/>
<dbReference type="Pfam" id="PF01793">
    <property type="entry name" value="Glyco_transf_15"/>
    <property type="match status" value="2"/>
</dbReference>